<keyword evidence="3" id="KW-0472">Membrane</keyword>
<evidence type="ECO:0000256" key="2">
    <source>
        <dbReference type="SAM" id="MobiDB-lite"/>
    </source>
</evidence>
<dbReference type="AlphaFoldDB" id="A0A5K7X3Q1"/>
<evidence type="ECO:0000256" key="4">
    <source>
        <dbReference type="SAM" id="SignalP"/>
    </source>
</evidence>
<evidence type="ECO:0008006" key="7">
    <source>
        <dbReference type="Google" id="ProtNLM"/>
    </source>
</evidence>
<dbReference type="EMBL" id="AP021861">
    <property type="protein sequence ID" value="BBO30995.1"/>
    <property type="molecule type" value="Genomic_DNA"/>
</dbReference>
<protein>
    <recommendedName>
        <fullName evidence="7">DUF4159 domain-containing protein</fullName>
    </recommendedName>
</protein>
<dbReference type="InterPro" id="IPR029062">
    <property type="entry name" value="Class_I_gatase-like"/>
</dbReference>
<organism evidence="5 6">
    <name type="scientific">Lacipirellula parvula</name>
    <dbReference type="NCBI Taxonomy" id="2650471"/>
    <lineage>
        <taxon>Bacteria</taxon>
        <taxon>Pseudomonadati</taxon>
        <taxon>Planctomycetota</taxon>
        <taxon>Planctomycetia</taxon>
        <taxon>Pirellulales</taxon>
        <taxon>Lacipirellulaceae</taxon>
        <taxon>Lacipirellula</taxon>
    </lineage>
</organism>
<keyword evidence="1" id="KW-0175">Coiled coil</keyword>
<dbReference type="KEGG" id="lpav:PLANPX_0607"/>
<reference evidence="6" key="1">
    <citation type="submission" date="2019-10" db="EMBL/GenBank/DDBJ databases">
        <title>Lacipirellula parvula gen. nov., sp. nov., representing a lineage of planctomycetes widespread in freshwater anoxic habitats, and description of the family Lacipirellulaceae.</title>
        <authorList>
            <person name="Dedysh S.N."/>
            <person name="Kulichevskaya I.S."/>
            <person name="Beletsky A.V."/>
            <person name="Rakitin A.L."/>
            <person name="Mardanov A.V."/>
            <person name="Ivanova A.A."/>
            <person name="Saltykova V.X."/>
            <person name="Rijpstra W.I.C."/>
            <person name="Sinninghe Damste J.S."/>
            <person name="Ravin N.V."/>
        </authorList>
    </citation>
    <scope>NUCLEOTIDE SEQUENCE [LARGE SCALE GENOMIC DNA]</scope>
    <source>
        <strain evidence="6">PX69</strain>
    </source>
</reference>
<evidence type="ECO:0000256" key="3">
    <source>
        <dbReference type="SAM" id="Phobius"/>
    </source>
</evidence>
<dbReference type="PROSITE" id="PS51257">
    <property type="entry name" value="PROKAR_LIPOPROTEIN"/>
    <property type="match status" value="1"/>
</dbReference>
<feature type="transmembrane region" description="Helical" evidence="3">
    <location>
        <begin position="555"/>
        <end position="572"/>
    </location>
</feature>
<proteinExistence type="predicted"/>
<evidence type="ECO:0000256" key="1">
    <source>
        <dbReference type="SAM" id="Coils"/>
    </source>
</evidence>
<gene>
    <name evidence="5" type="ORF">PLANPX_0607</name>
</gene>
<name>A0A5K7X3Q1_9BACT</name>
<feature type="chain" id="PRO_5024979291" description="DUF4159 domain-containing protein" evidence="4">
    <location>
        <begin position="34"/>
        <end position="885"/>
    </location>
</feature>
<evidence type="ECO:0000313" key="6">
    <source>
        <dbReference type="Proteomes" id="UP000326837"/>
    </source>
</evidence>
<keyword evidence="4" id="KW-0732">Signal</keyword>
<feature type="coiled-coil region" evidence="1">
    <location>
        <begin position="44"/>
        <end position="71"/>
    </location>
</feature>
<keyword evidence="6" id="KW-1185">Reference proteome</keyword>
<accession>A0A5K7X3Q1</accession>
<keyword evidence="3" id="KW-0812">Transmembrane</keyword>
<feature type="region of interest" description="Disordered" evidence="2">
    <location>
        <begin position="847"/>
        <end position="885"/>
    </location>
</feature>
<feature type="transmembrane region" description="Helical" evidence="3">
    <location>
        <begin position="524"/>
        <end position="548"/>
    </location>
</feature>
<dbReference type="Gene3D" id="3.40.50.880">
    <property type="match status" value="1"/>
</dbReference>
<evidence type="ECO:0000313" key="5">
    <source>
        <dbReference type="EMBL" id="BBO30995.1"/>
    </source>
</evidence>
<dbReference type="Proteomes" id="UP000326837">
    <property type="component" value="Chromosome"/>
</dbReference>
<sequence length="885" mass="96603">MRSESRRTSSASAALCRCWLLLLLIFAPVASLAGCGGCSQQTPAQQAAERKARELKEIEEAKKRLEEERKSKPFIVGHLTPLLSENLIEAEAGVSLRLAKPGHWATTVQPMKANLGDFEGRITVAAVDARGNPLPIPHTSYEMTSSRPAVLAKGISKRVENELLVPSAVEKLNVSSELINAGGSIADAPATEAWTLMPSHQYFLMVLAREPTRYAFLKVTDSVQAPYEDINGTELPHYRVVLADGNKPLPLPPNVLTWTSVAYVVWDEVNLDQLDPSQREALVDWIHWGGRLIINGPDSLDALRGSFLKEYLPADAGERTTFDLQSLEEFSTGWGARANGKPTAAISVTRPWSGVELQPRPGAKALPFADKLFYERSVGAGSIVVSAVQLAERDLVNWPGFDGFLNGALLRRPPREFSVEEGGAWTGLQTRWAGARDRVRDAHFTTPLRWFARDAATKANARNVSGPVDSSANAQFTYPMNAQFAETRLEVDRAGGLGDWDEFGPVATAGRDSLVEAAGVRVPAASFVLICLAIYLVVLVPLNWMVFYALGRVEWAWISAPLIALVGTLAVVRQAQLDIGFVRSQTEIAVMELQGDLPRGHLTRFTAIYSSLSDTYDLEFENSSAVASPFPRDDRWNPAIGDVLSTVAFEKYDQPRLRGVEVSSATTQMIHSEQMLPLDGPIRLSSQSNNPRLLQVDNKSGFDLTDVAIVFRDGSTAVEPAASDSAAEAQRKSWSKLKGFWIGDLASGDGRLLQKLETLSVAEGELPFAEERAAANELTSRKPLNVDPLLRLAFWFPQLDDPIHGARDEYRLIGRINKVLPGSVVSPSASQSTGSTVVIAHLRLGEAAAAEPDRNSPRDVQPAGQKNAYEEEPPTEDPPAEEQEQ</sequence>
<feature type="compositionally biased region" description="Acidic residues" evidence="2">
    <location>
        <begin position="870"/>
        <end position="885"/>
    </location>
</feature>
<keyword evidence="3" id="KW-1133">Transmembrane helix</keyword>
<feature type="signal peptide" evidence="4">
    <location>
        <begin position="1"/>
        <end position="33"/>
    </location>
</feature>